<feature type="signal peptide" evidence="10">
    <location>
        <begin position="1"/>
        <end position="18"/>
    </location>
</feature>
<keyword evidence="5 10" id="KW-0813">Transport</keyword>
<dbReference type="NCBIfam" id="TIGR00547">
    <property type="entry name" value="lolA"/>
    <property type="match status" value="1"/>
</dbReference>
<keyword evidence="9 10" id="KW-0143">Chaperone</keyword>
<dbReference type="OrthoDB" id="9787361at2"/>
<protein>
    <recommendedName>
        <fullName evidence="4 10">Outer-membrane lipoprotein carrier protein</fullName>
    </recommendedName>
</protein>
<feature type="chain" id="PRO_5017092684" description="Outer-membrane lipoprotein carrier protein" evidence="10">
    <location>
        <begin position="19"/>
        <end position="202"/>
    </location>
</feature>
<comment type="subunit">
    <text evidence="3 10">Monomer.</text>
</comment>
<dbReference type="GO" id="GO:0030288">
    <property type="term" value="C:outer membrane-bounded periplasmic space"/>
    <property type="evidence" value="ECO:0007669"/>
    <property type="project" value="TreeGrafter"/>
</dbReference>
<dbReference type="PANTHER" id="PTHR35869">
    <property type="entry name" value="OUTER-MEMBRANE LIPOPROTEIN CARRIER PROTEIN"/>
    <property type="match status" value="1"/>
</dbReference>
<evidence type="ECO:0000256" key="10">
    <source>
        <dbReference type="HAMAP-Rule" id="MF_00240"/>
    </source>
</evidence>
<evidence type="ECO:0000256" key="1">
    <source>
        <dbReference type="ARBA" id="ARBA00004418"/>
    </source>
</evidence>
<dbReference type="InterPro" id="IPR029046">
    <property type="entry name" value="LolA/LolB/LppX"/>
</dbReference>
<evidence type="ECO:0000256" key="8">
    <source>
        <dbReference type="ARBA" id="ARBA00022927"/>
    </source>
</evidence>
<accession>A0A378JNZ7</accession>
<reference evidence="11 12" key="1">
    <citation type="submission" date="2018-06" db="EMBL/GenBank/DDBJ databases">
        <authorList>
            <consortium name="Pathogen Informatics"/>
            <person name="Doyle S."/>
        </authorList>
    </citation>
    <scope>NUCLEOTIDE SEQUENCE [LARGE SCALE GENOMIC DNA]</scope>
    <source>
        <strain evidence="11 12">NCTC13316</strain>
    </source>
</reference>
<dbReference type="SUPFAM" id="SSF89392">
    <property type="entry name" value="Prokaryotic lipoproteins and lipoprotein localization factors"/>
    <property type="match status" value="1"/>
</dbReference>
<dbReference type="EMBL" id="UGOD01000001">
    <property type="protein sequence ID" value="STX51919.1"/>
    <property type="molecule type" value="Genomic_DNA"/>
</dbReference>
<dbReference type="Gene3D" id="2.50.20.10">
    <property type="entry name" value="Lipoprotein localisation LolA/LolB/LppX"/>
    <property type="match status" value="1"/>
</dbReference>
<dbReference type="RefSeq" id="WP_115331520.1">
    <property type="nucleotide sequence ID" value="NZ_CAAAHP010000002.1"/>
</dbReference>
<dbReference type="GO" id="GO:0044874">
    <property type="term" value="P:lipoprotein localization to outer membrane"/>
    <property type="evidence" value="ECO:0007669"/>
    <property type="project" value="UniProtKB-UniRule"/>
</dbReference>
<sequence precursor="true">MKKIIILALITCLTNVWAQTPAEEVQAKLNAIRSMSASFDQIVTAGKREVSQSSGKMALVRPGRFRWETQSPLEQLVIADSKRLWVYDTDLEQVTVKKQEAGLGGTPGLFLSGYDDSVTRDFDVTTKDKKGVRTYILKAKSPKENFQTVQLTFKGDALSVIEFFDQLGQHTIVKLKDVETNPSLATKLFQFKPPKGVDVVEQ</sequence>
<evidence type="ECO:0000313" key="11">
    <source>
        <dbReference type="EMBL" id="STX51919.1"/>
    </source>
</evidence>
<dbReference type="PANTHER" id="PTHR35869:SF1">
    <property type="entry name" value="OUTER-MEMBRANE LIPOPROTEIN CARRIER PROTEIN"/>
    <property type="match status" value="1"/>
</dbReference>
<dbReference type="CDD" id="cd16325">
    <property type="entry name" value="LolA"/>
    <property type="match status" value="1"/>
</dbReference>
<comment type="subcellular location">
    <subcellularLocation>
        <location evidence="1 10">Periplasm</location>
    </subcellularLocation>
</comment>
<gene>
    <name evidence="10 11" type="primary">lolA</name>
    <name evidence="11" type="ORF">NCTC13316_02022</name>
</gene>
<keyword evidence="8 10" id="KW-0653">Protein transport</keyword>
<evidence type="ECO:0000256" key="6">
    <source>
        <dbReference type="ARBA" id="ARBA00022729"/>
    </source>
</evidence>
<dbReference type="Proteomes" id="UP000254794">
    <property type="component" value="Unassembled WGS sequence"/>
</dbReference>
<keyword evidence="7 10" id="KW-0574">Periplasm</keyword>
<dbReference type="InterPro" id="IPR018323">
    <property type="entry name" value="OM_lipoprot_carrier_LolA_Pbac"/>
</dbReference>
<evidence type="ECO:0000256" key="2">
    <source>
        <dbReference type="ARBA" id="ARBA00007615"/>
    </source>
</evidence>
<keyword evidence="12" id="KW-1185">Reference proteome</keyword>
<evidence type="ECO:0000313" key="12">
    <source>
        <dbReference type="Proteomes" id="UP000254794"/>
    </source>
</evidence>
<evidence type="ECO:0000256" key="3">
    <source>
        <dbReference type="ARBA" id="ARBA00011245"/>
    </source>
</evidence>
<dbReference type="InterPro" id="IPR004564">
    <property type="entry name" value="OM_lipoprot_carrier_LolA-like"/>
</dbReference>
<dbReference type="HAMAP" id="MF_00240">
    <property type="entry name" value="LolA"/>
    <property type="match status" value="1"/>
</dbReference>
<evidence type="ECO:0000256" key="5">
    <source>
        <dbReference type="ARBA" id="ARBA00022448"/>
    </source>
</evidence>
<keyword evidence="11" id="KW-0449">Lipoprotein</keyword>
<comment type="similarity">
    <text evidence="2 10">Belongs to the LolA family.</text>
</comment>
<organism evidence="11 12">
    <name type="scientific">Legionella busanensis</name>
    <dbReference type="NCBI Taxonomy" id="190655"/>
    <lineage>
        <taxon>Bacteria</taxon>
        <taxon>Pseudomonadati</taxon>
        <taxon>Pseudomonadota</taxon>
        <taxon>Gammaproteobacteria</taxon>
        <taxon>Legionellales</taxon>
        <taxon>Legionellaceae</taxon>
        <taxon>Legionella</taxon>
    </lineage>
</organism>
<keyword evidence="6 10" id="KW-0732">Signal</keyword>
<dbReference type="Pfam" id="PF03548">
    <property type="entry name" value="LolA"/>
    <property type="match status" value="1"/>
</dbReference>
<name>A0A378JNZ7_9GAMM</name>
<evidence type="ECO:0000256" key="9">
    <source>
        <dbReference type="ARBA" id="ARBA00023186"/>
    </source>
</evidence>
<dbReference type="GO" id="GO:0042953">
    <property type="term" value="P:lipoprotein transport"/>
    <property type="evidence" value="ECO:0007669"/>
    <property type="project" value="InterPro"/>
</dbReference>
<evidence type="ECO:0000256" key="7">
    <source>
        <dbReference type="ARBA" id="ARBA00022764"/>
    </source>
</evidence>
<dbReference type="AlphaFoldDB" id="A0A378JNZ7"/>
<evidence type="ECO:0000256" key="4">
    <source>
        <dbReference type="ARBA" id="ARBA00014035"/>
    </source>
</evidence>
<comment type="function">
    <text evidence="10">Participates in the translocation of lipoproteins from the inner membrane to the outer membrane. Only forms a complex with a lipoprotein if the residue after the N-terminal Cys is not an aspartate (The Asp acts as a targeting signal to indicate that the lipoprotein should stay in the inner membrane).</text>
</comment>
<proteinExistence type="inferred from homology"/>